<feature type="compositionally biased region" description="Basic residues" evidence="1">
    <location>
        <begin position="1"/>
        <end position="48"/>
    </location>
</feature>
<sequence>MAAKRKKKTAARTGTRTKKKTRAMPRTRTKSKARPKAKARTKAKRTAVSRRASAAGKRRTSPKTKKVARVTAQNVTPEEAEFIQEHADALSRTTKSAKWVHSADEHEDRAGQSLATRSHEVIQRWAEARGAKPATIEGTEHGDRAGVLRFNFPGYAGGGQLKEIDWDRWFKTFDDRGLVFLFQEHKRDGKQSNFFQLDSPERERG</sequence>
<organism evidence="2 3">
    <name type="scientific">Sulfurifustis variabilis</name>
    <dbReference type="NCBI Taxonomy" id="1675686"/>
    <lineage>
        <taxon>Bacteria</taxon>
        <taxon>Pseudomonadati</taxon>
        <taxon>Pseudomonadota</taxon>
        <taxon>Gammaproteobacteria</taxon>
        <taxon>Acidiferrobacterales</taxon>
        <taxon>Acidiferrobacteraceae</taxon>
        <taxon>Sulfurifustis</taxon>
    </lineage>
</organism>
<dbReference type="Proteomes" id="UP000218899">
    <property type="component" value="Chromosome"/>
</dbReference>
<gene>
    <name evidence="2" type="ORF">SVA_1971</name>
</gene>
<reference evidence="2 3" key="1">
    <citation type="submission" date="2015-08" db="EMBL/GenBank/DDBJ databases">
        <title>Complete genome sequence of Sulfurifustis variabilis.</title>
        <authorList>
            <person name="Miura A."/>
            <person name="Kojima H."/>
            <person name="Fukui M."/>
        </authorList>
    </citation>
    <scope>NUCLEOTIDE SEQUENCE [LARGE SCALE GENOMIC DNA]</scope>
    <source>
        <strain evidence="3">skN76</strain>
    </source>
</reference>
<evidence type="ECO:0000313" key="2">
    <source>
        <dbReference type="EMBL" id="BAU48524.1"/>
    </source>
</evidence>
<feature type="region of interest" description="Disordered" evidence="1">
    <location>
        <begin position="1"/>
        <end position="73"/>
    </location>
</feature>
<evidence type="ECO:0000313" key="3">
    <source>
        <dbReference type="Proteomes" id="UP000218899"/>
    </source>
</evidence>
<evidence type="ECO:0000256" key="1">
    <source>
        <dbReference type="SAM" id="MobiDB-lite"/>
    </source>
</evidence>
<feature type="compositionally biased region" description="Basic residues" evidence="1">
    <location>
        <begin position="56"/>
        <end position="68"/>
    </location>
</feature>
<accession>A0A1B4VA99</accession>
<dbReference type="KEGG" id="sva:SVA_1971"/>
<evidence type="ECO:0008006" key="4">
    <source>
        <dbReference type="Google" id="ProtNLM"/>
    </source>
</evidence>
<protein>
    <recommendedName>
        <fullName evidence="4">1,4-alpha-glucan branching enzyme</fullName>
    </recommendedName>
</protein>
<keyword evidence="3" id="KW-1185">Reference proteome</keyword>
<name>A0A1B4VA99_9GAMM</name>
<proteinExistence type="predicted"/>
<dbReference type="AlphaFoldDB" id="A0A1B4VA99"/>
<dbReference type="EMBL" id="AP014936">
    <property type="protein sequence ID" value="BAU48524.1"/>
    <property type="molecule type" value="Genomic_DNA"/>
</dbReference>